<sequence length="133" mass="15430">MSSSLFRNPPVVRNRLSDHREPKSVPTGQRVSDFELHKSKRARKKYREICITTRYDLVIRGSPTTASRIPSWRHTLCFSLQLQTDFAAVRARALDRRRADRRFSRVILPSFRDYVRGFGGLDYGPDSLSIEFG</sequence>
<evidence type="ECO:0000313" key="3">
    <source>
        <dbReference type="Proteomes" id="UP000625711"/>
    </source>
</evidence>
<evidence type="ECO:0000256" key="1">
    <source>
        <dbReference type="SAM" id="MobiDB-lite"/>
    </source>
</evidence>
<protein>
    <submittedName>
        <fullName evidence="2">Uncharacterized protein</fullName>
    </submittedName>
</protein>
<proteinExistence type="predicted"/>
<name>A0A834I236_RHYFE</name>
<dbReference type="AlphaFoldDB" id="A0A834I236"/>
<dbReference type="Proteomes" id="UP000625711">
    <property type="component" value="Unassembled WGS sequence"/>
</dbReference>
<evidence type="ECO:0000313" key="2">
    <source>
        <dbReference type="EMBL" id="KAF7271293.1"/>
    </source>
</evidence>
<organism evidence="2 3">
    <name type="scientific">Rhynchophorus ferrugineus</name>
    <name type="common">Red palm weevil</name>
    <name type="synonym">Curculio ferrugineus</name>
    <dbReference type="NCBI Taxonomy" id="354439"/>
    <lineage>
        <taxon>Eukaryota</taxon>
        <taxon>Metazoa</taxon>
        <taxon>Ecdysozoa</taxon>
        <taxon>Arthropoda</taxon>
        <taxon>Hexapoda</taxon>
        <taxon>Insecta</taxon>
        <taxon>Pterygota</taxon>
        <taxon>Neoptera</taxon>
        <taxon>Endopterygota</taxon>
        <taxon>Coleoptera</taxon>
        <taxon>Polyphaga</taxon>
        <taxon>Cucujiformia</taxon>
        <taxon>Curculionidae</taxon>
        <taxon>Dryophthorinae</taxon>
        <taxon>Rhynchophorus</taxon>
    </lineage>
</organism>
<dbReference type="EMBL" id="JAACXV010013980">
    <property type="protein sequence ID" value="KAF7271293.1"/>
    <property type="molecule type" value="Genomic_DNA"/>
</dbReference>
<keyword evidence="3" id="KW-1185">Reference proteome</keyword>
<feature type="region of interest" description="Disordered" evidence="1">
    <location>
        <begin position="1"/>
        <end position="31"/>
    </location>
</feature>
<comment type="caution">
    <text evidence="2">The sequence shown here is derived from an EMBL/GenBank/DDBJ whole genome shotgun (WGS) entry which is preliminary data.</text>
</comment>
<accession>A0A834I236</accession>
<gene>
    <name evidence="2" type="ORF">GWI33_015810</name>
</gene>
<reference evidence="2" key="1">
    <citation type="submission" date="2020-08" db="EMBL/GenBank/DDBJ databases">
        <title>Genome sequencing and assembly of the red palm weevil Rhynchophorus ferrugineus.</title>
        <authorList>
            <person name="Dias G.B."/>
            <person name="Bergman C.M."/>
            <person name="Manee M."/>
        </authorList>
    </citation>
    <scope>NUCLEOTIDE SEQUENCE</scope>
    <source>
        <strain evidence="2">AA-2017</strain>
        <tissue evidence="2">Whole larva</tissue>
    </source>
</reference>